<dbReference type="OrthoDB" id="9812744at2"/>
<dbReference type="EMBL" id="CP034759">
    <property type="protein sequence ID" value="QBG34886.1"/>
    <property type="molecule type" value="Genomic_DNA"/>
</dbReference>
<dbReference type="Pfam" id="PF12917">
    <property type="entry name" value="YfbR-like"/>
    <property type="match status" value="1"/>
</dbReference>
<accession>A0A4P6P108</accession>
<evidence type="ECO:0000313" key="2">
    <source>
        <dbReference type="Proteomes" id="UP000290244"/>
    </source>
</evidence>
<protein>
    <submittedName>
        <fullName evidence="1">5'-deoxynucleotidase</fullName>
        <ecNumber evidence="1">3.1.3.89</ecNumber>
    </submittedName>
</protein>
<organism evidence="1 2">
    <name type="scientific">Litorilituus sediminis</name>
    <dbReference type="NCBI Taxonomy" id="718192"/>
    <lineage>
        <taxon>Bacteria</taxon>
        <taxon>Pseudomonadati</taxon>
        <taxon>Pseudomonadota</taxon>
        <taxon>Gammaproteobacteria</taxon>
        <taxon>Alteromonadales</taxon>
        <taxon>Colwelliaceae</taxon>
        <taxon>Litorilituus</taxon>
    </lineage>
</organism>
<evidence type="ECO:0000313" key="1">
    <source>
        <dbReference type="EMBL" id="QBG34886.1"/>
    </source>
</evidence>
<reference evidence="1 2" key="1">
    <citation type="submission" date="2018-12" db="EMBL/GenBank/DDBJ databases">
        <title>Complete genome of Litorilituus sediminis.</title>
        <authorList>
            <person name="Liu A."/>
            <person name="Rong J."/>
        </authorList>
    </citation>
    <scope>NUCLEOTIDE SEQUENCE [LARGE SCALE GENOMIC DNA]</scope>
    <source>
        <strain evidence="1 2">JCM 17549</strain>
    </source>
</reference>
<dbReference type="SUPFAM" id="SSF109604">
    <property type="entry name" value="HD-domain/PDEase-like"/>
    <property type="match status" value="1"/>
</dbReference>
<dbReference type="NCBIfam" id="NF003009">
    <property type="entry name" value="PRK03826.1"/>
    <property type="match status" value="1"/>
</dbReference>
<keyword evidence="2" id="KW-1185">Reference proteome</keyword>
<gene>
    <name evidence="1" type="ORF">EMK97_03625</name>
</gene>
<sequence>MMFHHKQGSFTAWILRLRKIIRWPLMTFREAETCSQHSFEVAVISHQIALIGKLKFNRGYDPSKVAVVALYHEASESGGVGDLPSPLKYHNPEFTAQIKKIERDVEHSMVYQGLPSYLHDDMANIVIQSNVDKDIKSIVKAADDLAAYHYSLSELNCGNKEFIDACTLLKKRVAQHCENWPEVNEFFLSQFSACTQTLDQLSRPD</sequence>
<name>A0A4P6P108_9GAMM</name>
<dbReference type="GO" id="GO:0002953">
    <property type="term" value="F:5'-deoxynucleotidase activity"/>
    <property type="evidence" value="ECO:0007669"/>
    <property type="project" value="UniProtKB-EC"/>
</dbReference>
<dbReference type="KEGG" id="lsd:EMK97_03625"/>
<dbReference type="Proteomes" id="UP000290244">
    <property type="component" value="Chromosome"/>
</dbReference>
<proteinExistence type="predicted"/>
<dbReference type="AlphaFoldDB" id="A0A4P6P108"/>
<dbReference type="EC" id="3.1.3.89" evidence="1"/>
<dbReference type="Gene3D" id="1.10.3210.10">
    <property type="entry name" value="Hypothetical protein af1432"/>
    <property type="match status" value="1"/>
</dbReference>
<keyword evidence="1" id="KW-0378">Hydrolase</keyword>
<dbReference type="RefSeq" id="WP_130599518.1">
    <property type="nucleotide sequence ID" value="NZ_CP034759.1"/>
</dbReference>